<feature type="region of interest" description="Disordered" evidence="1">
    <location>
        <begin position="123"/>
        <end position="162"/>
    </location>
</feature>
<reference evidence="2" key="1">
    <citation type="submission" date="2020-05" db="EMBL/GenBank/DDBJ databases">
        <title>WGS assembly of Panicum virgatum.</title>
        <authorList>
            <person name="Lovell J.T."/>
            <person name="Jenkins J."/>
            <person name="Shu S."/>
            <person name="Juenger T.E."/>
            <person name="Schmutz J."/>
        </authorList>
    </citation>
    <scope>NUCLEOTIDE SEQUENCE</scope>
    <source>
        <strain evidence="2">AP13</strain>
    </source>
</reference>
<evidence type="ECO:0000256" key="1">
    <source>
        <dbReference type="SAM" id="MobiDB-lite"/>
    </source>
</evidence>
<gene>
    <name evidence="2" type="ORF">PVAP13_5NG071381</name>
</gene>
<comment type="caution">
    <text evidence="2">The sequence shown here is derived from an EMBL/GenBank/DDBJ whole genome shotgun (WGS) entry which is preliminary data.</text>
</comment>
<protein>
    <submittedName>
        <fullName evidence="2">Uncharacterized protein</fullName>
    </submittedName>
</protein>
<evidence type="ECO:0000313" key="3">
    <source>
        <dbReference type="Proteomes" id="UP000823388"/>
    </source>
</evidence>
<feature type="region of interest" description="Disordered" evidence="1">
    <location>
        <begin position="1"/>
        <end position="42"/>
    </location>
</feature>
<feature type="compositionally biased region" description="Basic residues" evidence="1">
    <location>
        <begin position="131"/>
        <end position="143"/>
    </location>
</feature>
<proteinExistence type="predicted"/>
<name>A0A8T0RNU0_PANVG</name>
<dbReference type="AlphaFoldDB" id="A0A8T0RNU0"/>
<dbReference type="Proteomes" id="UP000823388">
    <property type="component" value="Chromosome 5N"/>
</dbReference>
<evidence type="ECO:0000313" key="2">
    <source>
        <dbReference type="EMBL" id="KAG2587084.1"/>
    </source>
</evidence>
<sequence>MASTVPRGCGGGAAAGARAHGGPPLAERHPCTTAPTARARVVGGERGGVLDRRGERRREGVGVLDRCVEAVLRERAPATTPCAASTPWPRAPFYTGDALRVPFPASPPPQAVGAPGFIVSAGREPIQEHPRVRKGSWLPRRHSLAAGEPPMAGVSARPRAAA</sequence>
<accession>A0A8T0RNU0</accession>
<dbReference type="EMBL" id="CM029046">
    <property type="protein sequence ID" value="KAG2587084.1"/>
    <property type="molecule type" value="Genomic_DNA"/>
</dbReference>
<organism evidence="2 3">
    <name type="scientific">Panicum virgatum</name>
    <name type="common">Blackwell switchgrass</name>
    <dbReference type="NCBI Taxonomy" id="38727"/>
    <lineage>
        <taxon>Eukaryota</taxon>
        <taxon>Viridiplantae</taxon>
        <taxon>Streptophyta</taxon>
        <taxon>Embryophyta</taxon>
        <taxon>Tracheophyta</taxon>
        <taxon>Spermatophyta</taxon>
        <taxon>Magnoliopsida</taxon>
        <taxon>Liliopsida</taxon>
        <taxon>Poales</taxon>
        <taxon>Poaceae</taxon>
        <taxon>PACMAD clade</taxon>
        <taxon>Panicoideae</taxon>
        <taxon>Panicodae</taxon>
        <taxon>Paniceae</taxon>
        <taxon>Panicinae</taxon>
        <taxon>Panicum</taxon>
        <taxon>Panicum sect. Hiantes</taxon>
    </lineage>
</organism>
<keyword evidence="3" id="KW-1185">Reference proteome</keyword>